<proteinExistence type="predicted"/>
<protein>
    <recommendedName>
        <fullName evidence="6">Murine leukemia virus integrase C-terminal domain-containing protein</fullName>
    </recommendedName>
</protein>
<evidence type="ECO:0000256" key="4">
    <source>
        <dbReference type="ARBA" id="ARBA00022759"/>
    </source>
</evidence>
<keyword evidence="3" id="KW-0540">Nuclease</keyword>
<dbReference type="GO" id="GO:0016787">
    <property type="term" value="F:hydrolase activity"/>
    <property type="evidence" value="ECO:0007669"/>
    <property type="project" value="UniProtKB-KW"/>
</dbReference>
<feature type="non-terminal residue" evidence="7">
    <location>
        <position position="101"/>
    </location>
</feature>
<dbReference type="Pfam" id="PF18697">
    <property type="entry name" value="MLVIN_C"/>
    <property type="match status" value="1"/>
</dbReference>
<evidence type="ECO:0000256" key="5">
    <source>
        <dbReference type="ARBA" id="ARBA00022801"/>
    </source>
</evidence>
<evidence type="ECO:0000256" key="3">
    <source>
        <dbReference type="ARBA" id="ARBA00022722"/>
    </source>
</evidence>
<dbReference type="Proteomes" id="UP001274896">
    <property type="component" value="Unassembled WGS sequence"/>
</dbReference>
<dbReference type="AlphaFoldDB" id="A0AAE0R299"/>
<evidence type="ECO:0000313" key="8">
    <source>
        <dbReference type="Proteomes" id="UP001274896"/>
    </source>
</evidence>
<sequence>IGGVVSSSDVEKPSHQVEPGDYVYIRVFKRKHWKEPRREGPFKVVLTTPTAVKVEDTMRGPDQGVCQMIGSECCAVIPLHTGPLGPLITLLDHMAAARDQM</sequence>
<name>A0AAE0R299_9TELE</name>
<keyword evidence="5" id="KW-0378">Hydrolase</keyword>
<dbReference type="EMBL" id="JAUCMX010000007">
    <property type="protein sequence ID" value="KAK3539899.1"/>
    <property type="molecule type" value="Genomic_DNA"/>
</dbReference>
<dbReference type="InterPro" id="IPR040643">
    <property type="entry name" value="MLVIN_C"/>
</dbReference>
<keyword evidence="2" id="KW-0548">Nucleotidyltransferase</keyword>
<organism evidence="7 8">
    <name type="scientific">Hemibagrus guttatus</name>
    <dbReference type="NCBI Taxonomy" id="175788"/>
    <lineage>
        <taxon>Eukaryota</taxon>
        <taxon>Metazoa</taxon>
        <taxon>Chordata</taxon>
        <taxon>Craniata</taxon>
        <taxon>Vertebrata</taxon>
        <taxon>Euteleostomi</taxon>
        <taxon>Actinopterygii</taxon>
        <taxon>Neopterygii</taxon>
        <taxon>Teleostei</taxon>
        <taxon>Ostariophysi</taxon>
        <taxon>Siluriformes</taxon>
        <taxon>Bagridae</taxon>
        <taxon>Hemibagrus</taxon>
    </lineage>
</organism>
<comment type="caution">
    <text evidence="7">The sequence shown here is derived from an EMBL/GenBank/DDBJ whole genome shotgun (WGS) entry which is preliminary data.</text>
</comment>
<dbReference type="GO" id="GO:0004519">
    <property type="term" value="F:endonuclease activity"/>
    <property type="evidence" value="ECO:0007669"/>
    <property type="project" value="UniProtKB-KW"/>
</dbReference>
<dbReference type="Gene3D" id="2.30.30.850">
    <property type="match status" value="1"/>
</dbReference>
<evidence type="ECO:0000256" key="1">
    <source>
        <dbReference type="ARBA" id="ARBA00022679"/>
    </source>
</evidence>
<keyword evidence="1" id="KW-0808">Transferase</keyword>
<feature type="domain" description="Murine leukemia virus integrase C-terminal" evidence="6">
    <location>
        <begin position="15"/>
        <end position="55"/>
    </location>
</feature>
<reference evidence="7" key="1">
    <citation type="submission" date="2023-06" db="EMBL/GenBank/DDBJ databases">
        <title>Male Hemibagrus guttatus genome.</title>
        <authorList>
            <person name="Bian C."/>
        </authorList>
    </citation>
    <scope>NUCLEOTIDE SEQUENCE</scope>
    <source>
        <strain evidence="7">Male_cb2023</strain>
        <tissue evidence="7">Muscle</tissue>
    </source>
</reference>
<feature type="non-terminal residue" evidence="7">
    <location>
        <position position="1"/>
    </location>
</feature>
<gene>
    <name evidence="7" type="ORF">QTP70_016443</name>
</gene>
<dbReference type="GO" id="GO:0016779">
    <property type="term" value="F:nucleotidyltransferase activity"/>
    <property type="evidence" value="ECO:0007669"/>
    <property type="project" value="UniProtKB-KW"/>
</dbReference>
<keyword evidence="8" id="KW-1185">Reference proteome</keyword>
<accession>A0AAE0R299</accession>
<evidence type="ECO:0000259" key="6">
    <source>
        <dbReference type="Pfam" id="PF18697"/>
    </source>
</evidence>
<evidence type="ECO:0000313" key="7">
    <source>
        <dbReference type="EMBL" id="KAK3539899.1"/>
    </source>
</evidence>
<keyword evidence="4" id="KW-0255">Endonuclease</keyword>
<evidence type="ECO:0000256" key="2">
    <source>
        <dbReference type="ARBA" id="ARBA00022695"/>
    </source>
</evidence>